<organism evidence="2 3">
    <name type="scientific">Eoetvoesiella caeni</name>
    <dbReference type="NCBI Taxonomy" id="645616"/>
    <lineage>
        <taxon>Bacteria</taxon>
        <taxon>Pseudomonadati</taxon>
        <taxon>Pseudomonadota</taxon>
        <taxon>Betaproteobacteria</taxon>
        <taxon>Burkholderiales</taxon>
        <taxon>Alcaligenaceae</taxon>
        <taxon>Eoetvoesiella</taxon>
    </lineage>
</organism>
<dbReference type="EMBL" id="QNRQ01000001">
    <property type="protein sequence ID" value="RBP43357.1"/>
    <property type="molecule type" value="Genomic_DNA"/>
</dbReference>
<reference evidence="2 3" key="1">
    <citation type="submission" date="2018-06" db="EMBL/GenBank/DDBJ databases">
        <title>Genomic Encyclopedia of Type Strains, Phase IV (KMG-IV): sequencing the most valuable type-strain genomes for metagenomic binning, comparative biology and taxonomic classification.</title>
        <authorList>
            <person name="Goeker M."/>
        </authorList>
    </citation>
    <scope>NUCLEOTIDE SEQUENCE [LARGE SCALE GENOMIC DNA]</scope>
    <source>
        <strain evidence="2 3">DSM 25520</strain>
    </source>
</reference>
<dbReference type="OrthoDB" id="9788332at2"/>
<name>A0A366HLB2_9BURK</name>
<dbReference type="Pfam" id="PF09912">
    <property type="entry name" value="DUF2141"/>
    <property type="match status" value="1"/>
</dbReference>
<dbReference type="InterPro" id="IPR018673">
    <property type="entry name" value="DUF2141"/>
</dbReference>
<evidence type="ECO:0000313" key="2">
    <source>
        <dbReference type="EMBL" id="RBP43357.1"/>
    </source>
</evidence>
<sequence length="151" mass="16016">MKRFCIAVLMAASAMALACAGAAAAAPLTVITEGLRNGQGRVAVAVFASEQGFPKEEGKAVRRVFVPIQDPHSEVSLVIPDLPAGTYAVAVFHDNDESGKLETSFFGVPRKGYGFSNNVVPSMRPASFNEAAFKLPQSGTTVRVRLVYRGD</sequence>
<feature type="chain" id="PRO_5016793479" evidence="1">
    <location>
        <begin position="26"/>
        <end position="151"/>
    </location>
</feature>
<keyword evidence="3" id="KW-1185">Reference proteome</keyword>
<proteinExistence type="predicted"/>
<comment type="caution">
    <text evidence="2">The sequence shown here is derived from an EMBL/GenBank/DDBJ whole genome shotgun (WGS) entry which is preliminary data.</text>
</comment>
<feature type="signal peptide" evidence="1">
    <location>
        <begin position="1"/>
        <end position="25"/>
    </location>
</feature>
<evidence type="ECO:0000313" key="3">
    <source>
        <dbReference type="Proteomes" id="UP000253628"/>
    </source>
</evidence>
<dbReference type="PROSITE" id="PS51257">
    <property type="entry name" value="PROKAR_LIPOPROTEIN"/>
    <property type="match status" value="1"/>
</dbReference>
<dbReference type="Proteomes" id="UP000253628">
    <property type="component" value="Unassembled WGS sequence"/>
</dbReference>
<evidence type="ECO:0000256" key="1">
    <source>
        <dbReference type="SAM" id="SignalP"/>
    </source>
</evidence>
<dbReference type="AlphaFoldDB" id="A0A366HLB2"/>
<accession>A0A366HLB2</accession>
<protein>
    <submittedName>
        <fullName evidence="2">Uncharacterized protein (DUF2141 family)</fullName>
    </submittedName>
</protein>
<keyword evidence="1" id="KW-0732">Signal</keyword>
<gene>
    <name evidence="2" type="ORF">DFR37_101488</name>
</gene>